<protein>
    <recommendedName>
        <fullName evidence="2">Fibronectin type-III domain-containing protein</fullName>
    </recommendedName>
</protein>
<dbReference type="Gene3D" id="2.60.40.10">
    <property type="entry name" value="Immunoglobulins"/>
    <property type="match status" value="1"/>
</dbReference>
<dbReference type="AlphaFoldDB" id="X1H1X3"/>
<reference evidence="1" key="1">
    <citation type="journal article" date="2014" name="Front. Microbiol.">
        <title>High frequency of phylogenetically diverse reductive dehalogenase-homologous genes in deep subseafloor sedimentary metagenomes.</title>
        <authorList>
            <person name="Kawai M."/>
            <person name="Futagami T."/>
            <person name="Toyoda A."/>
            <person name="Takaki Y."/>
            <person name="Nishi S."/>
            <person name="Hori S."/>
            <person name="Arai W."/>
            <person name="Tsubouchi T."/>
            <person name="Morono Y."/>
            <person name="Uchiyama I."/>
            <person name="Ito T."/>
            <person name="Fujiyama A."/>
            <person name="Inagaki F."/>
            <person name="Takami H."/>
        </authorList>
    </citation>
    <scope>NUCLEOTIDE SEQUENCE</scope>
    <source>
        <strain evidence="1">Expedition CK06-06</strain>
    </source>
</reference>
<gene>
    <name evidence="1" type="ORF">S03H2_48287</name>
</gene>
<evidence type="ECO:0008006" key="2">
    <source>
        <dbReference type="Google" id="ProtNLM"/>
    </source>
</evidence>
<evidence type="ECO:0000313" key="1">
    <source>
        <dbReference type="EMBL" id="GAH63422.1"/>
    </source>
</evidence>
<dbReference type="InterPro" id="IPR013783">
    <property type="entry name" value="Ig-like_fold"/>
</dbReference>
<dbReference type="EMBL" id="BARU01030433">
    <property type="protein sequence ID" value="GAH63422.1"/>
    <property type="molecule type" value="Genomic_DNA"/>
</dbReference>
<proteinExistence type="predicted"/>
<name>X1H1X3_9ZZZZ</name>
<feature type="non-terminal residue" evidence="1">
    <location>
        <position position="1"/>
    </location>
</feature>
<organism evidence="1">
    <name type="scientific">marine sediment metagenome</name>
    <dbReference type="NCBI Taxonomy" id="412755"/>
    <lineage>
        <taxon>unclassified sequences</taxon>
        <taxon>metagenomes</taxon>
        <taxon>ecological metagenomes</taxon>
    </lineage>
</organism>
<sequence length="56" mass="6362">SSSTIVLDYVMGRQPFSITHDYQLANLSQGKTYYYKITVTDVSHNSSVSSIRQFVK</sequence>
<comment type="caution">
    <text evidence="1">The sequence shown here is derived from an EMBL/GenBank/DDBJ whole genome shotgun (WGS) entry which is preliminary data.</text>
</comment>
<accession>X1H1X3</accession>